<dbReference type="STRING" id="331113.SNE_A21820"/>
<evidence type="ECO:0000313" key="1">
    <source>
        <dbReference type="EMBL" id="CCB90059.1"/>
    </source>
</evidence>
<gene>
    <name evidence="1" type="ordered locus">SNE_A21820</name>
</gene>
<evidence type="ECO:0000313" key="2">
    <source>
        <dbReference type="Proteomes" id="UP000000496"/>
    </source>
</evidence>
<proteinExistence type="predicted"/>
<dbReference type="EMBL" id="FR872582">
    <property type="protein sequence ID" value="CCB90059.1"/>
    <property type="molecule type" value="Genomic_DNA"/>
</dbReference>
<reference key="1">
    <citation type="journal article" date="2011" name="Mol. Biol. Evol.">
        <title>Unity in variety -- the pan-genome of the Chlamydiae.</title>
        <authorList>
            <person name="Collingro A."/>
            <person name="Tischler P."/>
            <person name="Weinmaier T."/>
            <person name="Penz T."/>
            <person name="Heinz E."/>
            <person name="Brunham R.C."/>
            <person name="Read T.D."/>
            <person name="Bavoil P.M."/>
            <person name="Sachse K."/>
            <person name="Kahane S."/>
            <person name="Friedman M.G."/>
            <person name="Rattei T."/>
            <person name="Myers G.S.A."/>
            <person name="Horn M."/>
        </authorList>
    </citation>
    <scope>NUCLEOTIDE SEQUENCE</scope>
    <source>
        <strain>Z</strain>
    </source>
</reference>
<sequence>MTRGTGAKQLITFSSMRASGNSYIPKTFSMMIKMSWESIPTSSAFLAKAKELKLEPP</sequence>
<name>F8L648_SIMNZ</name>
<dbReference type="HOGENOM" id="CLU_2994268_0_0_0"/>
<dbReference type="Proteomes" id="UP000000496">
    <property type="component" value="Chromosome gsn.131"/>
</dbReference>
<dbReference type="AlphaFoldDB" id="F8L648"/>
<organism evidence="1 2">
    <name type="scientific">Simkania negevensis (strain ATCC VR-1471 / DSM 27360 / Z)</name>
    <dbReference type="NCBI Taxonomy" id="331113"/>
    <lineage>
        <taxon>Bacteria</taxon>
        <taxon>Pseudomonadati</taxon>
        <taxon>Chlamydiota</taxon>
        <taxon>Chlamydiia</taxon>
        <taxon>Parachlamydiales</taxon>
        <taxon>Simkaniaceae</taxon>
        <taxon>Simkania</taxon>
    </lineage>
</organism>
<dbReference type="KEGG" id="sng:SNE_A21820"/>
<keyword evidence="2" id="KW-1185">Reference proteome</keyword>
<reference evidence="1 2" key="2">
    <citation type="journal article" date="2011" name="Mol. Biol. Evol.">
        <title>Unity in variety--the pan-genome of the Chlamydiae.</title>
        <authorList>
            <person name="Collingro A."/>
            <person name="Tischler P."/>
            <person name="Weinmaier T."/>
            <person name="Penz T."/>
            <person name="Heinz E."/>
            <person name="Brunham R.C."/>
            <person name="Read T.D."/>
            <person name="Bavoil P.M."/>
            <person name="Sachse K."/>
            <person name="Kahane S."/>
            <person name="Friedman M.G."/>
            <person name="Rattei T."/>
            <person name="Myers G.S."/>
            <person name="Horn M."/>
        </authorList>
    </citation>
    <scope>NUCLEOTIDE SEQUENCE [LARGE SCALE GENOMIC DNA]</scope>
    <source>
        <strain evidence="2">ATCC VR-1471 / Z</strain>
    </source>
</reference>
<accession>F8L648</accession>
<protein>
    <submittedName>
        <fullName evidence="1">Uncharacterized protein</fullName>
    </submittedName>
</protein>